<dbReference type="EC" id="3.5.4.16" evidence="5"/>
<dbReference type="FunFam" id="3.30.1130.10:FF:000001">
    <property type="entry name" value="GTP cyclohydrolase 1"/>
    <property type="match status" value="1"/>
</dbReference>
<dbReference type="GO" id="GO:0046654">
    <property type="term" value="P:tetrahydrofolate biosynthetic process"/>
    <property type="evidence" value="ECO:0007669"/>
    <property type="project" value="UniProtKB-UniRule"/>
</dbReference>
<keyword evidence="5" id="KW-0862">Zinc</keyword>
<dbReference type="GO" id="GO:0005525">
    <property type="term" value="F:GTP binding"/>
    <property type="evidence" value="ECO:0007669"/>
    <property type="project" value="UniProtKB-KW"/>
</dbReference>
<protein>
    <recommendedName>
        <fullName evidence="5">GTP cyclohydrolase 1</fullName>
        <ecNumber evidence="5">3.5.4.16</ecNumber>
    </recommendedName>
    <alternativeName>
        <fullName evidence="5">GTP cyclohydrolase I</fullName>
        <shortName evidence="5">GTP-CH-I</shortName>
    </alternativeName>
</protein>
<gene>
    <name evidence="5 7" type="primary">folE</name>
    <name evidence="7" type="ORF">CUU66_04195</name>
</gene>
<keyword evidence="5" id="KW-0479">Metal-binding</keyword>
<dbReference type="PANTHER" id="PTHR11109:SF7">
    <property type="entry name" value="GTP CYCLOHYDROLASE 1"/>
    <property type="match status" value="1"/>
</dbReference>
<feature type="binding site" evidence="5">
    <location>
        <position position="109"/>
    </location>
    <ligand>
        <name>Zn(2+)</name>
        <dbReference type="ChEBI" id="CHEBI:29105"/>
    </ligand>
</feature>
<dbReference type="SUPFAM" id="SSF55620">
    <property type="entry name" value="Tetrahydrobiopterin biosynthesis enzymes-like"/>
    <property type="match status" value="1"/>
</dbReference>
<keyword evidence="5" id="KW-0342">GTP-binding</keyword>
<evidence type="ECO:0000256" key="4">
    <source>
        <dbReference type="ARBA" id="ARBA00022801"/>
    </source>
</evidence>
<dbReference type="NCBIfam" id="NF006826">
    <property type="entry name" value="PRK09347.1-3"/>
    <property type="match status" value="1"/>
</dbReference>
<dbReference type="OrthoDB" id="9801207at2"/>
<dbReference type="GO" id="GO:0006729">
    <property type="term" value="P:tetrahydrobiopterin biosynthetic process"/>
    <property type="evidence" value="ECO:0007669"/>
    <property type="project" value="TreeGrafter"/>
</dbReference>
<dbReference type="InterPro" id="IPR020602">
    <property type="entry name" value="GTP_CycHdrlase_I_dom"/>
</dbReference>
<dbReference type="InterPro" id="IPR001474">
    <property type="entry name" value="GTP_CycHdrlase_I"/>
</dbReference>
<keyword evidence="4 5" id="KW-0378">Hydrolase</keyword>
<name>A0A2N5M9L4_9BACI</name>
<dbReference type="EMBL" id="PGUY01000013">
    <property type="protein sequence ID" value="PLT31013.1"/>
    <property type="molecule type" value="Genomic_DNA"/>
</dbReference>
<organism evidence="7 8">
    <name type="scientific">Peribacillus deserti</name>
    <dbReference type="NCBI Taxonomy" id="673318"/>
    <lineage>
        <taxon>Bacteria</taxon>
        <taxon>Bacillati</taxon>
        <taxon>Bacillota</taxon>
        <taxon>Bacilli</taxon>
        <taxon>Bacillales</taxon>
        <taxon>Bacillaceae</taxon>
        <taxon>Peribacillus</taxon>
    </lineage>
</organism>
<feature type="binding site" evidence="5">
    <location>
        <position position="106"/>
    </location>
    <ligand>
        <name>Zn(2+)</name>
        <dbReference type="ChEBI" id="CHEBI:29105"/>
    </ligand>
</feature>
<comment type="similarity">
    <text evidence="5">Belongs to the GTP cyclohydrolase I family.</text>
</comment>
<comment type="catalytic activity">
    <reaction evidence="1 5">
        <text>GTP + H2O = 7,8-dihydroneopterin 3'-triphosphate + formate + H(+)</text>
        <dbReference type="Rhea" id="RHEA:17473"/>
        <dbReference type="ChEBI" id="CHEBI:15377"/>
        <dbReference type="ChEBI" id="CHEBI:15378"/>
        <dbReference type="ChEBI" id="CHEBI:15740"/>
        <dbReference type="ChEBI" id="CHEBI:37565"/>
        <dbReference type="ChEBI" id="CHEBI:58462"/>
        <dbReference type="EC" id="3.5.4.16"/>
    </reaction>
</comment>
<dbReference type="PROSITE" id="PS00859">
    <property type="entry name" value="GTP_CYCLOHYDROL_1_1"/>
    <property type="match status" value="1"/>
</dbReference>
<keyword evidence="5" id="KW-0547">Nucleotide-binding</keyword>
<dbReference type="AlphaFoldDB" id="A0A2N5M9L4"/>
<evidence type="ECO:0000256" key="1">
    <source>
        <dbReference type="ARBA" id="ARBA00001052"/>
    </source>
</evidence>
<dbReference type="PROSITE" id="PS00860">
    <property type="entry name" value="GTP_CYCLOHYDROL_1_2"/>
    <property type="match status" value="1"/>
</dbReference>
<dbReference type="PANTHER" id="PTHR11109">
    <property type="entry name" value="GTP CYCLOHYDROLASE I"/>
    <property type="match status" value="1"/>
</dbReference>
<dbReference type="UniPathway" id="UPA00848">
    <property type="reaction ID" value="UER00151"/>
</dbReference>
<evidence type="ECO:0000259" key="6">
    <source>
        <dbReference type="Pfam" id="PF01227"/>
    </source>
</evidence>
<comment type="caution">
    <text evidence="7">The sequence shown here is derived from an EMBL/GenBank/DDBJ whole genome shotgun (WGS) entry which is preliminary data.</text>
</comment>
<feature type="binding site" evidence="5">
    <location>
        <position position="177"/>
    </location>
    <ligand>
        <name>Zn(2+)</name>
        <dbReference type="ChEBI" id="CHEBI:29105"/>
    </ligand>
</feature>
<dbReference type="GO" id="GO:0005737">
    <property type="term" value="C:cytoplasm"/>
    <property type="evidence" value="ECO:0007669"/>
    <property type="project" value="TreeGrafter"/>
</dbReference>
<comment type="pathway">
    <text evidence="2 5">Cofactor biosynthesis; 7,8-dihydroneopterin triphosphate biosynthesis; 7,8-dihydroneopterin triphosphate from GTP: step 1/1.</text>
</comment>
<comment type="subunit">
    <text evidence="5">Homopolymer.</text>
</comment>
<evidence type="ECO:0000256" key="3">
    <source>
        <dbReference type="ARBA" id="ARBA00022563"/>
    </source>
</evidence>
<dbReference type="Gene3D" id="3.30.1130.10">
    <property type="match status" value="1"/>
</dbReference>
<dbReference type="Proteomes" id="UP000234748">
    <property type="component" value="Unassembled WGS sequence"/>
</dbReference>
<feature type="domain" description="GTP cyclohydrolase I" evidence="6">
    <location>
        <begin position="39"/>
        <end position="213"/>
    </location>
</feature>
<evidence type="ECO:0000256" key="2">
    <source>
        <dbReference type="ARBA" id="ARBA00005080"/>
    </source>
</evidence>
<accession>A0A2N5M9L4</accession>
<proteinExistence type="inferred from homology"/>
<dbReference type="NCBIfam" id="NF006825">
    <property type="entry name" value="PRK09347.1-2"/>
    <property type="match status" value="1"/>
</dbReference>
<dbReference type="InterPro" id="IPR043133">
    <property type="entry name" value="GTP-CH-I_C/QueF"/>
</dbReference>
<dbReference type="Pfam" id="PF01227">
    <property type="entry name" value="GTP_cyclohydroI"/>
    <property type="match status" value="1"/>
</dbReference>
<dbReference type="NCBIfam" id="TIGR00063">
    <property type="entry name" value="folE"/>
    <property type="match status" value="1"/>
</dbReference>
<evidence type="ECO:0000256" key="5">
    <source>
        <dbReference type="HAMAP-Rule" id="MF_00223"/>
    </source>
</evidence>
<dbReference type="Gene3D" id="1.10.286.10">
    <property type="match status" value="1"/>
</dbReference>
<evidence type="ECO:0000313" key="8">
    <source>
        <dbReference type="Proteomes" id="UP000234748"/>
    </source>
</evidence>
<dbReference type="HAMAP" id="MF_00223">
    <property type="entry name" value="FolE"/>
    <property type="match status" value="1"/>
</dbReference>
<keyword evidence="3 5" id="KW-0554">One-carbon metabolism</keyword>
<dbReference type="GO" id="GO:0006730">
    <property type="term" value="P:one-carbon metabolic process"/>
    <property type="evidence" value="ECO:0007669"/>
    <property type="project" value="UniProtKB-UniRule"/>
</dbReference>
<dbReference type="InterPro" id="IPR018234">
    <property type="entry name" value="GTP_CycHdrlase_I_CS"/>
</dbReference>
<sequence>MNILLKNININENQLMKLQNVIGRNLNQEEIALAENIMSSIQDLIQLAGDDPSRDGLQESPYRFLKAILEYTKGYQEDPSEHLDKTFEVTHDDIVLVKNIPFNSLCEHHFAPFFGMAHIAYIPSDKITGLSKFARLVDGYANRFQVQERLTQEIADAINKVLNPKAIAVILEAEHYCMCGRGVKKAGATTVTSTMRGMFEEDRHARAEVLHLLK</sequence>
<keyword evidence="8" id="KW-1185">Reference proteome</keyword>
<dbReference type="RefSeq" id="WP_101640425.1">
    <property type="nucleotide sequence ID" value="NZ_PGUY01000013.1"/>
</dbReference>
<evidence type="ECO:0000313" key="7">
    <source>
        <dbReference type="EMBL" id="PLT31013.1"/>
    </source>
</evidence>
<reference evidence="7 8" key="1">
    <citation type="submission" date="2017-11" db="EMBL/GenBank/DDBJ databases">
        <title>Comparitive Functional Genomics of Dry Heat Resistant strains isolated from the Viking Spacecraft.</title>
        <authorList>
            <person name="Seuylemezian A."/>
            <person name="Cooper K."/>
            <person name="Vaishampayan P."/>
        </authorList>
    </citation>
    <scope>NUCLEOTIDE SEQUENCE [LARGE SCALE GENOMIC DNA]</scope>
    <source>
        <strain evidence="7 8">V1-29</strain>
    </source>
</reference>
<dbReference type="GO" id="GO:0008270">
    <property type="term" value="F:zinc ion binding"/>
    <property type="evidence" value="ECO:0007669"/>
    <property type="project" value="UniProtKB-UniRule"/>
</dbReference>
<dbReference type="GO" id="GO:0003934">
    <property type="term" value="F:GTP cyclohydrolase I activity"/>
    <property type="evidence" value="ECO:0007669"/>
    <property type="project" value="UniProtKB-UniRule"/>
</dbReference>
<dbReference type="InterPro" id="IPR043134">
    <property type="entry name" value="GTP-CH-I_N"/>
</dbReference>